<keyword evidence="7" id="KW-0411">Iron-sulfur</keyword>
<dbReference type="SMART" id="SM00729">
    <property type="entry name" value="Elp3"/>
    <property type="match status" value="1"/>
</dbReference>
<evidence type="ECO:0000259" key="9">
    <source>
        <dbReference type="PROSITE" id="PS51918"/>
    </source>
</evidence>
<evidence type="ECO:0000256" key="7">
    <source>
        <dbReference type="ARBA" id="ARBA00023014"/>
    </source>
</evidence>
<dbReference type="PANTHER" id="PTHR43409">
    <property type="entry name" value="ANAEROBIC MAGNESIUM-PROTOPORPHYRIN IX MONOMETHYL ESTER CYCLASE-RELATED"/>
    <property type="match status" value="1"/>
</dbReference>
<evidence type="ECO:0000256" key="5">
    <source>
        <dbReference type="ARBA" id="ARBA00022723"/>
    </source>
</evidence>
<sequence>MKKLDVLLINPGNTSSVYQQLSIKFSAIEPPIFCGLFANFLLKKGRSVKILDIPAQNMTPAQVADAVKVLQPTLITVAVYGFQPSASTQNMHSTRQICKAIKAANPESKILVVGTHPAALPERTLKEEPVDFVCTREGPLTIFQLVEALQSSHPDFNKVADLCYVNNGEVCFTKNAQLIRELDIELPGIAWDLLPMDKYRAHNWHCFDDVDKRSPYASIHTSLGCPYKCSFCCINTPFSGPNYISTGPTYRMWGPQMVVKEIDLLVTKFGVRNIKIADEMFLLNESHVNTILDRLIERRYDLNIWAYGRIDTLKPSFLEKSLRAGLRWWALGIESGSKHVRDGAQKKLKNDDIVGVVQKIRDAGVYAGCNYIFGLPDDTMETMQETLDLSLEINSEYANFYSAMAYPGSPLYEMAKEKGLPLPDDPGGPGWIGYSQHAYETLPLPTDRVPAEDVLRFRDEAFLKYFTSPGYLKMVMTTFGSRAVEHIQEMTGLNKLRRKILEN</sequence>
<evidence type="ECO:0000313" key="11">
    <source>
        <dbReference type="Proteomes" id="UP000176581"/>
    </source>
</evidence>
<dbReference type="GO" id="GO:0003824">
    <property type="term" value="F:catalytic activity"/>
    <property type="evidence" value="ECO:0007669"/>
    <property type="project" value="InterPro"/>
</dbReference>
<keyword evidence="4" id="KW-0949">S-adenosyl-L-methionine</keyword>
<dbReference type="PROSITE" id="PS51918">
    <property type="entry name" value="RADICAL_SAM"/>
    <property type="match status" value="1"/>
</dbReference>
<dbReference type="PROSITE" id="PS51332">
    <property type="entry name" value="B12_BINDING"/>
    <property type="match status" value="1"/>
</dbReference>
<keyword evidence="2" id="KW-0489">Methyltransferase</keyword>
<protein>
    <submittedName>
        <fullName evidence="10">B12-binding domain-containing radical SAM protein</fullName>
    </submittedName>
</protein>
<dbReference type="CDD" id="cd01335">
    <property type="entry name" value="Radical_SAM"/>
    <property type="match status" value="1"/>
</dbReference>
<dbReference type="SUPFAM" id="SSF102114">
    <property type="entry name" value="Radical SAM enzymes"/>
    <property type="match status" value="1"/>
</dbReference>
<evidence type="ECO:0000259" key="8">
    <source>
        <dbReference type="PROSITE" id="PS51332"/>
    </source>
</evidence>
<dbReference type="Pfam" id="PF02310">
    <property type="entry name" value="B12-binding"/>
    <property type="match status" value="1"/>
</dbReference>
<dbReference type="Gene3D" id="3.80.30.20">
    <property type="entry name" value="tm_1862 like domain"/>
    <property type="match status" value="1"/>
</dbReference>
<reference evidence="10 11" key="1">
    <citation type="journal article" date="2016" name="Nat. Commun.">
        <title>Thousands of microbial genomes shed light on interconnected biogeochemical processes in an aquifer system.</title>
        <authorList>
            <person name="Anantharaman K."/>
            <person name="Brown C.T."/>
            <person name="Hug L.A."/>
            <person name="Sharon I."/>
            <person name="Castelle C.J."/>
            <person name="Probst A.J."/>
            <person name="Thomas B.C."/>
            <person name="Singh A."/>
            <person name="Wilkins M.J."/>
            <person name="Karaoz U."/>
            <person name="Brodie E.L."/>
            <person name="Williams K.H."/>
            <person name="Hubbard S.S."/>
            <person name="Banfield J.F."/>
        </authorList>
    </citation>
    <scope>NUCLEOTIDE SEQUENCE [LARGE SCALE GENOMIC DNA]</scope>
</reference>
<gene>
    <name evidence="10" type="ORF">A3J47_02980</name>
</gene>
<dbReference type="AlphaFoldDB" id="A0A1F8FND6"/>
<evidence type="ECO:0000256" key="1">
    <source>
        <dbReference type="ARBA" id="ARBA00001966"/>
    </source>
</evidence>
<accession>A0A1F8FND6</accession>
<comment type="caution">
    <text evidence="10">The sequence shown here is derived from an EMBL/GenBank/DDBJ whole genome shotgun (WGS) entry which is preliminary data.</text>
</comment>
<evidence type="ECO:0000256" key="4">
    <source>
        <dbReference type="ARBA" id="ARBA00022691"/>
    </source>
</evidence>
<dbReference type="SFLD" id="SFLDS00029">
    <property type="entry name" value="Radical_SAM"/>
    <property type="match status" value="1"/>
</dbReference>
<dbReference type="PANTHER" id="PTHR43409:SF7">
    <property type="entry name" value="BLL1977 PROTEIN"/>
    <property type="match status" value="1"/>
</dbReference>
<organism evidence="10 11">
    <name type="scientific">Candidatus Yanofskybacteria bacterium RIFCSPHIGHO2_02_FULL_43_22</name>
    <dbReference type="NCBI Taxonomy" id="1802681"/>
    <lineage>
        <taxon>Bacteria</taxon>
        <taxon>Candidatus Yanofskyibacteriota</taxon>
    </lineage>
</organism>
<dbReference type="GO" id="GO:0046872">
    <property type="term" value="F:metal ion binding"/>
    <property type="evidence" value="ECO:0007669"/>
    <property type="project" value="UniProtKB-KW"/>
</dbReference>
<keyword evidence="6" id="KW-0408">Iron</keyword>
<dbReference type="EMBL" id="MGJV01000024">
    <property type="protein sequence ID" value="OGN14603.1"/>
    <property type="molecule type" value="Genomic_DNA"/>
</dbReference>
<dbReference type="SFLD" id="SFLDG01082">
    <property type="entry name" value="B12-binding_domain_containing"/>
    <property type="match status" value="1"/>
</dbReference>
<dbReference type="InterPro" id="IPR023404">
    <property type="entry name" value="rSAM_horseshoe"/>
</dbReference>
<dbReference type="Pfam" id="PF04055">
    <property type="entry name" value="Radical_SAM"/>
    <property type="match status" value="1"/>
</dbReference>
<dbReference type="InterPro" id="IPR006158">
    <property type="entry name" value="Cobalamin-bd"/>
</dbReference>
<feature type="domain" description="B12-binding" evidence="8">
    <location>
        <begin position="17"/>
        <end position="156"/>
    </location>
</feature>
<comment type="cofactor">
    <cofactor evidence="1">
        <name>[4Fe-4S] cluster</name>
        <dbReference type="ChEBI" id="CHEBI:49883"/>
    </cofactor>
</comment>
<proteinExistence type="predicted"/>
<keyword evidence="5" id="KW-0479">Metal-binding</keyword>
<evidence type="ECO:0000256" key="2">
    <source>
        <dbReference type="ARBA" id="ARBA00022603"/>
    </source>
</evidence>
<keyword evidence="3" id="KW-0808">Transferase</keyword>
<dbReference type="SFLD" id="SFLDG01123">
    <property type="entry name" value="methyltransferase_(Class_B)"/>
    <property type="match status" value="1"/>
</dbReference>
<evidence type="ECO:0000313" key="10">
    <source>
        <dbReference type="EMBL" id="OGN14603.1"/>
    </source>
</evidence>
<evidence type="ECO:0000256" key="3">
    <source>
        <dbReference type="ARBA" id="ARBA00022679"/>
    </source>
</evidence>
<dbReference type="InterPro" id="IPR058240">
    <property type="entry name" value="rSAM_sf"/>
</dbReference>
<dbReference type="InterPro" id="IPR051198">
    <property type="entry name" value="BchE-like"/>
</dbReference>
<feature type="domain" description="Radical SAM core" evidence="9">
    <location>
        <begin position="209"/>
        <end position="445"/>
    </location>
</feature>
<dbReference type="InterPro" id="IPR006638">
    <property type="entry name" value="Elp3/MiaA/NifB-like_rSAM"/>
</dbReference>
<dbReference type="InterPro" id="IPR007197">
    <property type="entry name" value="rSAM"/>
</dbReference>
<dbReference type="Gene3D" id="3.40.50.280">
    <property type="entry name" value="Cobalamin-binding domain"/>
    <property type="match status" value="1"/>
</dbReference>
<dbReference type="InterPro" id="IPR034466">
    <property type="entry name" value="Methyltransferase_Class_B"/>
</dbReference>
<dbReference type="GO" id="GO:0031419">
    <property type="term" value="F:cobalamin binding"/>
    <property type="evidence" value="ECO:0007669"/>
    <property type="project" value="InterPro"/>
</dbReference>
<name>A0A1F8FND6_9BACT</name>
<dbReference type="Proteomes" id="UP000176581">
    <property type="component" value="Unassembled WGS sequence"/>
</dbReference>
<evidence type="ECO:0000256" key="6">
    <source>
        <dbReference type="ARBA" id="ARBA00023004"/>
    </source>
</evidence>
<dbReference type="GO" id="GO:0051539">
    <property type="term" value="F:4 iron, 4 sulfur cluster binding"/>
    <property type="evidence" value="ECO:0007669"/>
    <property type="project" value="UniProtKB-KW"/>
</dbReference>